<organism evidence="2 3">
    <name type="scientific">Liparis tanakae</name>
    <name type="common">Tanaka's snailfish</name>
    <dbReference type="NCBI Taxonomy" id="230148"/>
    <lineage>
        <taxon>Eukaryota</taxon>
        <taxon>Metazoa</taxon>
        <taxon>Chordata</taxon>
        <taxon>Craniata</taxon>
        <taxon>Vertebrata</taxon>
        <taxon>Euteleostomi</taxon>
        <taxon>Actinopterygii</taxon>
        <taxon>Neopterygii</taxon>
        <taxon>Teleostei</taxon>
        <taxon>Neoteleostei</taxon>
        <taxon>Acanthomorphata</taxon>
        <taxon>Eupercaria</taxon>
        <taxon>Perciformes</taxon>
        <taxon>Cottioidei</taxon>
        <taxon>Cottales</taxon>
        <taxon>Liparidae</taxon>
        <taxon>Liparis</taxon>
    </lineage>
</organism>
<name>A0A4Z2I6N3_9TELE</name>
<feature type="region of interest" description="Disordered" evidence="1">
    <location>
        <begin position="1"/>
        <end position="22"/>
    </location>
</feature>
<keyword evidence="3" id="KW-1185">Reference proteome</keyword>
<dbReference type="EMBL" id="SRLO01000124">
    <property type="protein sequence ID" value="TNN73470.1"/>
    <property type="molecule type" value="Genomic_DNA"/>
</dbReference>
<proteinExistence type="predicted"/>
<evidence type="ECO:0000313" key="3">
    <source>
        <dbReference type="Proteomes" id="UP000314294"/>
    </source>
</evidence>
<reference evidence="2 3" key="1">
    <citation type="submission" date="2019-03" db="EMBL/GenBank/DDBJ databases">
        <title>First draft genome of Liparis tanakae, snailfish: a comprehensive survey of snailfish specific genes.</title>
        <authorList>
            <person name="Kim W."/>
            <person name="Song I."/>
            <person name="Jeong J.-H."/>
            <person name="Kim D."/>
            <person name="Kim S."/>
            <person name="Ryu S."/>
            <person name="Song J.Y."/>
            <person name="Lee S.K."/>
        </authorList>
    </citation>
    <scope>NUCLEOTIDE SEQUENCE [LARGE SCALE GENOMIC DNA]</scope>
    <source>
        <tissue evidence="2">Muscle</tissue>
    </source>
</reference>
<dbReference type="Proteomes" id="UP000314294">
    <property type="component" value="Unassembled WGS sequence"/>
</dbReference>
<evidence type="ECO:0000256" key="1">
    <source>
        <dbReference type="SAM" id="MobiDB-lite"/>
    </source>
</evidence>
<protein>
    <submittedName>
        <fullName evidence="2">Uncharacterized protein</fullName>
    </submittedName>
</protein>
<accession>A0A4Z2I6N3</accession>
<feature type="compositionally biased region" description="Basic and acidic residues" evidence="1">
    <location>
        <begin position="10"/>
        <end position="22"/>
    </location>
</feature>
<gene>
    <name evidence="2" type="ORF">EYF80_016260</name>
</gene>
<sequence length="92" mass="10232">MEVDQLTLHPETKHLRLETDRSRQNQDWTKTCLRLNSGAQLHLPVRISQDPWRSPAELGRGDLKSLLIPEQQPCGLNLAAGICSCCTLLGTG</sequence>
<comment type="caution">
    <text evidence="2">The sequence shown here is derived from an EMBL/GenBank/DDBJ whole genome shotgun (WGS) entry which is preliminary data.</text>
</comment>
<evidence type="ECO:0000313" key="2">
    <source>
        <dbReference type="EMBL" id="TNN73470.1"/>
    </source>
</evidence>
<dbReference type="AlphaFoldDB" id="A0A4Z2I6N3"/>